<accession>A0ABS2CZ63</accession>
<dbReference type="EMBL" id="JACSOD020000481">
    <property type="protein sequence ID" value="MBM6499482.1"/>
    <property type="molecule type" value="Genomic_DNA"/>
</dbReference>
<sequence length="357" mass="41179">MEIKIISSNDGEWLKKWDDFVINENISSHLMLSDWNKSFKSYGFDFEVAILLDDNSIIGGFAAVIAKAIFFKFYVVPFGPIVSGVSILHLNSLIENVKERAKKWDCCYCHVSLPFSKSSNKHVINYSERLDSLKNAYEGHEFKYVYSANGLNWKSVSEFQSEEELLNSFSTVVRRNIRSSLRKELKLVFAENEEDIKKGYDLCLLNAKQNGYVLRDWNSFGNTIVEMVQKNKAKFLLAINNDTIKGATLLVKAGNHYTYILGGSVKEKPDILVGHFLQYNGSKLAWLEKLDGYNISLGGSTSVVKFKNSYADEQIYYENSKYYWVLKPLYFKLYLFLEKNVKKNKRTISKILSMFRK</sequence>
<dbReference type="Proteomes" id="UP000759529">
    <property type="component" value="Unassembled WGS sequence"/>
</dbReference>
<keyword evidence="8" id="KW-1185">Reference proteome</keyword>
<protein>
    <submittedName>
        <fullName evidence="7">Peptidoglycan bridge formation glycyltransferase FemA/FemB family protein</fullName>
    </submittedName>
</protein>
<keyword evidence="2" id="KW-0808">Transferase</keyword>
<keyword evidence="3" id="KW-0133">Cell shape</keyword>
<keyword evidence="5" id="KW-0012">Acyltransferase</keyword>
<dbReference type="PANTHER" id="PTHR36174:SF1">
    <property type="entry name" value="LIPID II:GLYCINE GLYCYLTRANSFERASE"/>
    <property type="match status" value="1"/>
</dbReference>
<keyword evidence="4" id="KW-0573">Peptidoglycan synthesis</keyword>
<dbReference type="RefSeq" id="WP_187657272.1">
    <property type="nucleotide sequence ID" value="NZ_JACSOD020000481.1"/>
</dbReference>
<evidence type="ECO:0000256" key="1">
    <source>
        <dbReference type="ARBA" id="ARBA00009943"/>
    </source>
</evidence>
<dbReference type="PROSITE" id="PS51191">
    <property type="entry name" value="FEMABX"/>
    <property type="match status" value="1"/>
</dbReference>
<proteinExistence type="inferred from homology"/>
<gene>
    <name evidence="7" type="ORF">H9X54_009260</name>
</gene>
<dbReference type="Gene3D" id="3.40.630.30">
    <property type="match status" value="2"/>
</dbReference>
<organism evidence="7 8">
    <name type="scientific">Flavobacterium macrobrachii</name>
    <dbReference type="NCBI Taxonomy" id="591204"/>
    <lineage>
        <taxon>Bacteria</taxon>
        <taxon>Pseudomonadati</taxon>
        <taxon>Bacteroidota</taxon>
        <taxon>Flavobacteriia</taxon>
        <taxon>Flavobacteriales</taxon>
        <taxon>Flavobacteriaceae</taxon>
        <taxon>Flavobacterium</taxon>
    </lineage>
</organism>
<dbReference type="InterPro" id="IPR003447">
    <property type="entry name" value="FEMABX"/>
</dbReference>
<reference evidence="7 8" key="1">
    <citation type="submission" date="2021-02" db="EMBL/GenBank/DDBJ databases">
        <authorList>
            <person name="Jung H.S."/>
            <person name="Chun B.H."/>
            <person name="Jeon C.O."/>
        </authorList>
    </citation>
    <scope>NUCLEOTIDE SEQUENCE [LARGE SCALE GENOMIC DNA]</scope>
    <source>
        <strain evidence="7 8">LMG 25203</strain>
    </source>
</reference>
<evidence type="ECO:0000256" key="2">
    <source>
        <dbReference type="ARBA" id="ARBA00022679"/>
    </source>
</evidence>
<evidence type="ECO:0000256" key="5">
    <source>
        <dbReference type="ARBA" id="ARBA00023315"/>
    </source>
</evidence>
<evidence type="ECO:0000313" key="8">
    <source>
        <dbReference type="Proteomes" id="UP000759529"/>
    </source>
</evidence>
<evidence type="ECO:0000256" key="4">
    <source>
        <dbReference type="ARBA" id="ARBA00022984"/>
    </source>
</evidence>
<dbReference type="InterPro" id="IPR050644">
    <property type="entry name" value="PG_Glycine_Bridge_Synth"/>
</dbReference>
<dbReference type="InterPro" id="IPR016181">
    <property type="entry name" value="Acyl_CoA_acyltransferase"/>
</dbReference>
<name>A0ABS2CZ63_9FLAO</name>
<keyword evidence="6" id="KW-0961">Cell wall biogenesis/degradation</keyword>
<comment type="similarity">
    <text evidence="1">Belongs to the FemABX family.</text>
</comment>
<evidence type="ECO:0000256" key="6">
    <source>
        <dbReference type="ARBA" id="ARBA00023316"/>
    </source>
</evidence>
<evidence type="ECO:0000313" key="7">
    <source>
        <dbReference type="EMBL" id="MBM6499482.1"/>
    </source>
</evidence>
<comment type="caution">
    <text evidence="7">The sequence shown here is derived from an EMBL/GenBank/DDBJ whole genome shotgun (WGS) entry which is preliminary data.</text>
</comment>
<evidence type="ECO:0000256" key="3">
    <source>
        <dbReference type="ARBA" id="ARBA00022960"/>
    </source>
</evidence>
<dbReference type="PANTHER" id="PTHR36174">
    <property type="entry name" value="LIPID II:GLYCINE GLYCYLTRANSFERASE"/>
    <property type="match status" value="1"/>
</dbReference>
<dbReference type="SUPFAM" id="SSF55729">
    <property type="entry name" value="Acyl-CoA N-acyltransferases (Nat)"/>
    <property type="match status" value="2"/>
</dbReference>